<keyword evidence="1" id="KW-0560">Oxidoreductase</keyword>
<dbReference type="EMBL" id="JBAKAX010000001">
    <property type="protein sequence ID" value="MEL0602805.1"/>
    <property type="molecule type" value="Genomic_DNA"/>
</dbReference>
<protein>
    <submittedName>
        <fullName evidence="1">NADPH-dependent 2,4-dienoyl-CoA reductase</fullName>
        <ecNumber evidence="1">1.3.1.34</ecNumber>
    </submittedName>
</protein>
<dbReference type="EC" id="1.3.1.34" evidence="1"/>
<evidence type="ECO:0000313" key="2">
    <source>
        <dbReference type="Proteomes" id="UP001374952"/>
    </source>
</evidence>
<organism evidence="1 2">
    <name type="scientific">Pseudoalteromonas undina</name>
    <dbReference type="NCBI Taxonomy" id="43660"/>
    <lineage>
        <taxon>Bacteria</taxon>
        <taxon>Pseudomonadati</taxon>
        <taxon>Pseudomonadota</taxon>
        <taxon>Gammaproteobacteria</taxon>
        <taxon>Alteromonadales</taxon>
        <taxon>Pseudoalteromonadaceae</taxon>
        <taxon>Pseudoalteromonas</taxon>
    </lineage>
</organism>
<name>A0ACC6QZE2_9GAMM</name>
<keyword evidence="2" id="KW-1185">Reference proteome</keyword>
<evidence type="ECO:0000313" key="1">
    <source>
        <dbReference type="EMBL" id="MEL0602805.1"/>
    </source>
</evidence>
<proteinExistence type="predicted"/>
<gene>
    <name evidence="1" type="ORF">V6250_01415</name>
</gene>
<comment type="caution">
    <text evidence="1">The sequence shown here is derived from an EMBL/GenBank/DDBJ whole genome shotgun (WGS) entry which is preliminary data.</text>
</comment>
<dbReference type="Proteomes" id="UP001374952">
    <property type="component" value="Unassembled WGS sequence"/>
</dbReference>
<accession>A0ACC6QZE2</accession>
<reference evidence="1" key="1">
    <citation type="submission" date="2024-02" db="EMBL/GenBank/DDBJ databases">
        <title>Bacteria isolated from the canopy kelp, Nereocystis luetkeana.</title>
        <authorList>
            <person name="Pfister C.A."/>
            <person name="Younker I.T."/>
            <person name="Light S.H."/>
        </authorList>
    </citation>
    <scope>NUCLEOTIDE SEQUENCE</scope>
    <source>
        <strain evidence="1">TN.2.01</strain>
    </source>
</reference>
<sequence>MSFSRLFAPYHLAFTTLKNRVVMGSMHTNLEELPDGFTRLAAFYGERAQGGVGLIITGGISPNPEGILAPNRSVLDCQTGVAQHKLITDAVKQHGTKICMQILHAGRYGYQPQQVAPSAIQAPISPYTPKELTTAEIEKQINDFAQCAKLAKQAGYDGVEIMGSEGYLINQFIVKATNKRIDEWGGCYENRIRFAIEIVKQVRQAVGPEFLLVFRLSLLDLVADGSTFSEVLQLAHALVDAGVDMLNSGIGWHESRVPTIVTSVPRAIFTSLSQRLKAAVSVPVITSNRINTPEVAEQLLADEHADFISMARPFLADSQFVAKAHNNQSAQINTCIACNQACLDNIFVNLPASCIVNPRACNETLMPIVKATHRKQIAIIGGGAAGMACAIYAAERGHKVSLFEQRNQLGGQLLLAANIPGKEEFKETLRYFKNRLLSLNVKVCMNTQADTATLAQFDHCVVATGVKGYTPDIVGIDDPKVVGYQAVLDGSVPIKGNVAIVGSGGIGFDVASFITGNQSGHSMQQSARVFSNQWGIDLTVSSPGGVINKQPKAGSGDTAPKVYLLQRKLRKHGADLGKTTGWIHREHLKHQGVKMLAAVNYTKIDQQGLHINVRKRKRILAVDHVVICSGQEPVLPCNHQQLDELTIPVSYIGGALKAEKLDLQRAIGEAFNLAQRL</sequence>